<organism evidence="5 6">
    <name type="scientific">Igneacidithiobacillus copahuensis</name>
    <dbReference type="NCBI Taxonomy" id="2724909"/>
    <lineage>
        <taxon>Bacteria</taxon>
        <taxon>Pseudomonadati</taxon>
        <taxon>Pseudomonadota</taxon>
        <taxon>Acidithiobacillia</taxon>
        <taxon>Acidithiobacillales</taxon>
        <taxon>Acidithiobacillaceae</taxon>
        <taxon>Igneacidithiobacillus</taxon>
    </lineage>
</organism>
<dbReference type="SMART" id="SM00382">
    <property type="entry name" value="AAA"/>
    <property type="match status" value="1"/>
</dbReference>
<evidence type="ECO:0000259" key="4">
    <source>
        <dbReference type="SMART" id="SM00382"/>
    </source>
</evidence>
<dbReference type="RefSeq" id="WP_215870345.1">
    <property type="nucleotide sequence ID" value="NZ_JAAXYO010000037.1"/>
</dbReference>
<dbReference type="Gene3D" id="3.40.50.300">
    <property type="entry name" value="P-loop containing nucleotide triphosphate hydrolases"/>
    <property type="match status" value="1"/>
</dbReference>
<evidence type="ECO:0000256" key="1">
    <source>
        <dbReference type="ARBA" id="ARBA00006512"/>
    </source>
</evidence>
<protein>
    <submittedName>
        <fullName evidence="5">Conjugal transfer protein TrbE</fullName>
    </submittedName>
</protein>
<keyword evidence="6" id="KW-1185">Reference proteome</keyword>
<dbReference type="PANTHER" id="PTHR30121:SF12">
    <property type="entry name" value="TYPE IV SECRETION SYSTEM PROTEIN CAGE"/>
    <property type="match status" value="1"/>
</dbReference>
<dbReference type="InterPro" id="IPR003593">
    <property type="entry name" value="AAA+_ATPase"/>
</dbReference>
<dbReference type="Proteomes" id="UP001197378">
    <property type="component" value="Unassembled WGS sequence"/>
</dbReference>
<dbReference type="SUPFAM" id="SSF52540">
    <property type="entry name" value="P-loop containing nucleoside triphosphate hydrolases"/>
    <property type="match status" value="1"/>
</dbReference>
<comment type="similarity">
    <text evidence="1">Belongs to the TrbE/VirB4 family.</text>
</comment>
<evidence type="ECO:0000256" key="2">
    <source>
        <dbReference type="ARBA" id="ARBA00022741"/>
    </source>
</evidence>
<accession>A0AAE3CJ03</accession>
<proteinExistence type="inferred from homology"/>
<dbReference type="InterPro" id="IPR051162">
    <property type="entry name" value="T4SS_component"/>
</dbReference>
<dbReference type="GO" id="GO:0005524">
    <property type="term" value="F:ATP binding"/>
    <property type="evidence" value="ECO:0007669"/>
    <property type="project" value="UniProtKB-KW"/>
</dbReference>
<dbReference type="CDD" id="cd01127">
    <property type="entry name" value="TrwB_TraG_TraD_VirD4"/>
    <property type="match status" value="1"/>
</dbReference>
<reference evidence="5" key="1">
    <citation type="journal article" date="2021" name="ISME J.">
        <title>Genomic evolution of the class Acidithiobacillia: deep-branching Proteobacteria living in extreme acidic conditions.</title>
        <authorList>
            <person name="Moya-Beltran A."/>
            <person name="Beard S."/>
            <person name="Rojas-Villalobos C."/>
            <person name="Issotta F."/>
            <person name="Gallardo Y."/>
            <person name="Ulloa R."/>
            <person name="Giaveno A."/>
            <person name="Degli Esposti M."/>
            <person name="Johnson D.B."/>
            <person name="Quatrini R."/>
        </authorList>
    </citation>
    <scope>NUCLEOTIDE SEQUENCE</scope>
    <source>
        <strain evidence="5">VAN18-1</strain>
    </source>
</reference>
<evidence type="ECO:0000256" key="3">
    <source>
        <dbReference type="ARBA" id="ARBA00022840"/>
    </source>
</evidence>
<dbReference type="Pfam" id="PF03135">
    <property type="entry name" value="CagE_TrbE_VirB"/>
    <property type="match status" value="1"/>
</dbReference>
<dbReference type="CDD" id="cd00267">
    <property type="entry name" value="ABC_ATPase"/>
    <property type="match status" value="1"/>
</dbReference>
<sequence>MLNLRQYRDKAVGLPDLLNIAFLVDEWETGAGSMAIALQKDGSFLAGFRYDGPDLESMGVADLESLAALWNNVLSRMGTDWGVHVTAIREPAGAYIDMAECAFRDPVSRLIDMERAAQYGQESHHFVSRYYCAITWRTPVDAEVAVTHALVQKGEGKGARRAEEDAFRDLLARYTQMLEVVLGLFRTFYRVRALDADGLLTHIHECLTGARETLNAPRIPAYLDAVLGHHDFVGGLEPSIDDEEIRVITVLGFPNTTYPEMLEHLHSLPFPLRYTIRFLPLDQADAVADMAKLRDKWFGSRENLKSLAAQKFAGQGESVLSADDNVTNLAFDAKQAITEANEGTVKFGNFSLTVVLRSRDEKALAERIKAVRTFLNNHGYIAHLETTNTVEAFLGSLPGHLYENIRRPLMHSLNVADFVPKTEIWAGEARCPSPLMKMANGDKAPPLLYAATTGATPFRLNLHVGDLGHTMIGGPTGAGKSTLLALLAAQWQRYENARVIAFDKGMSVYALTEAMGGQHYDLGGPLCDLSFAPLQNAQDPAEAAFAADWIEALCVLQGMTVTATERAAIRDALHSLARGEGRSLTNFVQAVQLSEIKEALSFYTIQGQTGALLDAETDGLSFTDATMTTFELGHLMNGTPAMKKVTVPVLLYIFHRIEQMLDGKPTLILLDEAWTFLDDELFLAKIRQWLKELRKKNAAVVFATQSLADLKGNPLLPVIQESCPTKIYLPNRMATSQQLRPLYVDMGLNDRQIELLAQSTPKQDYYLFTPEGSRRIQLALGPVTLAFCGVSDPREVKRVAELKARHGHRWPVAWLQEKLPSHRQEWAGILANRY</sequence>
<evidence type="ECO:0000313" key="5">
    <source>
        <dbReference type="EMBL" id="MBU2787219.1"/>
    </source>
</evidence>
<dbReference type="EMBL" id="JAAXYO010000037">
    <property type="protein sequence ID" value="MBU2787219.1"/>
    <property type="molecule type" value="Genomic_DNA"/>
</dbReference>
<keyword evidence="2" id="KW-0547">Nucleotide-binding</keyword>
<keyword evidence="3" id="KW-0067">ATP-binding</keyword>
<dbReference type="PANTHER" id="PTHR30121">
    <property type="entry name" value="UNCHARACTERIZED PROTEIN YJGR-RELATED"/>
    <property type="match status" value="1"/>
</dbReference>
<dbReference type="InterPro" id="IPR027417">
    <property type="entry name" value="P-loop_NTPase"/>
</dbReference>
<comment type="caution">
    <text evidence="5">The sequence shown here is derived from an EMBL/GenBank/DDBJ whole genome shotgun (WGS) entry which is preliminary data.</text>
</comment>
<dbReference type="AlphaFoldDB" id="A0AAE3CJ03"/>
<dbReference type="InterPro" id="IPR018145">
    <property type="entry name" value="CagE_TrbE_VirB_cntrl_dom"/>
</dbReference>
<name>A0AAE3CJ03_9PROT</name>
<gene>
    <name evidence="5" type="ORF">HFQ13_03150</name>
</gene>
<feature type="domain" description="AAA+ ATPase" evidence="4">
    <location>
        <begin position="466"/>
        <end position="729"/>
    </location>
</feature>
<evidence type="ECO:0000313" key="6">
    <source>
        <dbReference type="Proteomes" id="UP001197378"/>
    </source>
</evidence>